<dbReference type="SMART" id="SM00283">
    <property type="entry name" value="MA"/>
    <property type="match status" value="1"/>
</dbReference>
<sequence length="712" mass="78887">MDTNLNCNFKKLKDKKVLKNIKLKEWILKVKRNKLKKHKDLSLNSKKSYRKKLGFQIIILLVYSAIIPLLLVCSFMYFSLSKNAKSDLNLLFDQAVSRVNEGFYGIIQSNSEYLSMLAKNPYIIDGSSNEKSKDGLLRTLESFKASNKQCNIIYYGTSSGDFYSYPYKKSSKNEFKKDSWYIEASKNSSTVNISQIQKDKTSNKNNIILSKAVTDISGNVLGIIAMDISTDVISDMVEKVPIGQQGFSILLDKNLVGMGSKQHSLIGKDLNKEEYVNKVLNENKGLVKVEYEKNTYFAYKKNSALNEFVTIGFIPTNEYYKGLRTVILTPIYILLFSIVLIAIVGMRFSKNITKPITMLEKLLKNTQEGDFTSKMEIPHNAAIEISNIVQCANDMIDSMVLILGGMIQGSGKIKGSSEILSVSIERCNNSSLEVAQAVNLISDNAQVQSKIVNETSETSATLEKAINETIIASNEMMDSSSKVKELCITGENTIKNLNNIYNKSAEANLMVMNRTSFLVESVNNISLVSDSIRSVTEQTNLLALNASIEAARVGEAGRGFQVVADEVRKLSAQSAKATEQIDKIIKEIKNSIEQVITNISISKDLSKETESSVIETSKVFINIVNSINSLEQSISSVSGSINTIENCKNSVNEKVNSIASVFKETLITTSGVASSTDSQLEDLEKIKIASEELKVLCGELREKSGKFTISII</sequence>
<evidence type="ECO:0000313" key="11">
    <source>
        <dbReference type="EMBL" id="MPM24346.1"/>
    </source>
</evidence>
<evidence type="ECO:0000256" key="9">
    <source>
        <dbReference type="SAM" id="Phobius"/>
    </source>
</evidence>
<reference evidence="11" key="1">
    <citation type="submission" date="2019-08" db="EMBL/GenBank/DDBJ databases">
        <authorList>
            <person name="Kucharzyk K."/>
            <person name="Murdoch R.W."/>
            <person name="Higgins S."/>
            <person name="Loffler F."/>
        </authorList>
    </citation>
    <scope>NUCLEOTIDE SEQUENCE</scope>
</reference>
<keyword evidence="8" id="KW-0175">Coiled coil</keyword>
<feature type="coiled-coil region" evidence="8">
    <location>
        <begin position="567"/>
        <end position="594"/>
    </location>
</feature>
<comment type="caution">
    <text evidence="11">The sequence shown here is derived from an EMBL/GenBank/DDBJ whole genome shotgun (WGS) entry which is preliminary data.</text>
</comment>
<keyword evidence="3" id="KW-0145">Chemotaxis</keyword>
<gene>
    <name evidence="11" type="ORF">SDC9_70828</name>
</gene>
<keyword evidence="6 9" id="KW-0472">Membrane</keyword>
<evidence type="ECO:0000256" key="5">
    <source>
        <dbReference type="ARBA" id="ARBA00022989"/>
    </source>
</evidence>
<accession>A0A644Y701</accession>
<dbReference type="Pfam" id="PF00015">
    <property type="entry name" value="MCPsignal"/>
    <property type="match status" value="1"/>
</dbReference>
<dbReference type="GO" id="GO:0005886">
    <property type="term" value="C:plasma membrane"/>
    <property type="evidence" value="ECO:0007669"/>
    <property type="project" value="UniProtKB-SubCell"/>
</dbReference>
<dbReference type="PANTHER" id="PTHR32089">
    <property type="entry name" value="METHYL-ACCEPTING CHEMOTAXIS PROTEIN MCPB"/>
    <property type="match status" value="1"/>
</dbReference>
<evidence type="ECO:0000256" key="8">
    <source>
        <dbReference type="SAM" id="Coils"/>
    </source>
</evidence>
<keyword evidence="2" id="KW-1003">Cell membrane</keyword>
<dbReference type="GO" id="GO:0006935">
    <property type="term" value="P:chemotaxis"/>
    <property type="evidence" value="ECO:0007669"/>
    <property type="project" value="UniProtKB-KW"/>
</dbReference>
<comment type="subcellular location">
    <subcellularLocation>
        <location evidence="1">Cell membrane</location>
        <topology evidence="1">Multi-pass membrane protein</topology>
    </subcellularLocation>
</comment>
<dbReference type="Gene3D" id="6.10.340.10">
    <property type="match status" value="1"/>
</dbReference>
<dbReference type="PANTHER" id="PTHR32089:SF112">
    <property type="entry name" value="LYSOZYME-LIKE PROTEIN-RELATED"/>
    <property type="match status" value="1"/>
</dbReference>
<feature type="transmembrane region" description="Helical" evidence="9">
    <location>
        <begin position="327"/>
        <end position="348"/>
    </location>
</feature>
<evidence type="ECO:0000256" key="3">
    <source>
        <dbReference type="ARBA" id="ARBA00022500"/>
    </source>
</evidence>
<dbReference type="InterPro" id="IPR033479">
    <property type="entry name" value="dCache_1"/>
</dbReference>
<evidence type="ECO:0000256" key="7">
    <source>
        <dbReference type="ARBA" id="ARBA00023224"/>
    </source>
</evidence>
<dbReference type="PROSITE" id="PS50111">
    <property type="entry name" value="CHEMOTAXIS_TRANSDUC_2"/>
    <property type="match status" value="1"/>
</dbReference>
<organism evidence="11">
    <name type="scientific">bioreactor metagenome</name>
    <dbReference type="NCBI Taxonomy" id="1076179"/>
    <lineage>
        <taxon>unclassified sequences</taxon>
        <taxon>metagenomes</taxon>
        <taxon>ecological metagenomes</taxon>
    </lineage>
</organism>
<keyword evidence="7" id="KW-0807">Transducer</keyword>
<evidence type="ECO:0000259" key="10">
    <source>
        <dbReference type="PROSITE" id="PS50111"/>
    </source>
</evidence>
<name>A0A644Y701_9ZZZZ</name>
<dbReference type="Gene3D" id="3.30.450.20">
    <property type="entry name" value="PAS domain"/>
    <property type="match status" value="2"/>
</dbReference>
<dbReference type="InterPro" id="IPR004089">
    <property type="entry name" value="MCPsignal_dom"/>
</dbReference>
<dbReference type="GO" id="GO:0007165">
    <property type="term" value="P:signal transduction"/>
    <property type="evidence" value="ECO:0007669"/>
    <property type="project" value="UniProtKB-KW"/>
</dbReference>
<protein>
    <recommendedName>
        <fullName evidence="10">Methyl-accepting transducer domain-containing protein</fullName>
    </recommendedName>
</protein>
<keyword evidence="4 9" id="KW-0812">Transmembrane</keyword>
<dbReference type="SUPFAM" id="SSF58104">
    <property type="entry name" value="Methyl-accepting chemotaxis protein (MCP) signaling domain"/>
    <property type="match status" value="1"/>
</dbReference>
<dbReference type="EMBL" id="VSSQ01004241">
    <property type="protein sequence ID" value="MPM24346.1"/>
    <property type="molecule type" value="Genomic_DNA"/>
</dbReference>
<keyword evidence="5 9" id="KW-1133">Transmembrane helix</keyword>
<evidence type="ECO:0000256" key="4">
    <source>
        <dbReference type="ARBA" id="ARBA00022692"/>
    </source>
</evidence>
<dbReference type="CDD" id="cd18773">
    <property type="entry name" value="PDC1_HK_sensor"/>
    <property type="match status" value="1"/>
</dbReference>
<dbReference type="Gene3D" id="1.10.287.950">
    <property type="entry name" value="Methyl-accepting chemotaxis protein"/>
    <property type="match status" value="1"/>
</dbReference>
<proteinExistence type="predicted"/>
<dbReference type="Pfam" id="PF02743">
    <property type="entry name" value="dCache_1"/>
    <property type="match status" value="1"/>
</dbReference>
<feature type="transmembrane region" description="Helical" evidence="9">
    <location>
        <begin position="53"/>
        <end position="78"/>
    </location>
</feature>
<evidence type="ECO:0000256" key="6">
    <source>
        <dbReference type="ARBA" id="ARBA00023136"/>
    </source>
</evidence>
<evidence type="ECO:0000256" key="1">
    <source>
        <dbReference type="ARBA" id="ARBA00004651"/>
    </source>
</evidence>
<evidence type="ECO:0000256" key="2">
    <source>
        <dbReference type="ARBA" id="ARBA00022475"/>
    </source>
</evidence>
<dbReference type="AlphaFoldDB" id="A0A644Y701"/>
<feature type="domain" description="Methyl-accepting transducer" evidence="10">
    <location>
        <begin position="423"/>
        <end position="659"/>
    </location>
</feature>